<dbReference type="InterPro" id="IPR008547">
    <property type="entry name" value="DUF829_TMEM53"/>
</dbReference>
<keyword evidence="9" id="KW-1185">Reference proteome</keyword>
<dbReference type="InterPro" id="IPR029058">
    <property type="entry name" value="AB_hydrolase_fold"/>
</dbReference>
<keyword evidence="4 7" id="KW-0472">Membrane</keyword>
<name>A0A0C3CZM9_OIDMZ</name>
<evidence type="ECO:0000256" key="2">
    <source>
        <dbReference type="ARBA" id="ARBA00022692"/>
    </source>
</evidence>
<evidence type="ECO:0000256" key="4">
    <source>
        <dbReference type="ARBA" id="ARBA00023136"/>
    </source>
</evidence>
<gene>
    <name evidence="8" type="ORF">OIDMADRAFT_106631</name>
</gene>
<evidence type="ECO:0000313" key="8">
    <source>
        <dbReference type="EMBL" id="KIM95087.1"/>
    </source>
</evidence>
<keyword evidence="3 7" id="KW-1133">Transmembrane helix</keyword>
<dbReference type="OrthoDB" id="77878at2759"/>
<proteinExistence type="inferred from homology"/>
<dbReference type="GO" id="GO:0005640">
    <property type="term" value="C:nuclear outer membrane"/>
    <property type="evidence" value="ECO:0007669"/>
    <property type="project" value="UniProtKB-SubCell"/>
</dbReference>
<evidence type="ECO:0000256" key="3">
    <source>
        <dbReference type="ARBA" id="ARBA00022989"/>
    </source>
</evidence>
<sequence>MAAVQSQPGLGHFSRLNPAVYIYQPKNDPPSKNPNLVLLAGWMDASIRNVAKYTAGYEKLYPSTTVIVIMTSSTDIVFRSNAANLNRVAPVLEILYTLPRDARFLVHSFSNGGALTLSLIAREFRAKSGRQLPVTALILDSSPGKVSYQGTIRAFGVGLPKIFVLRWLILSAISFSFWILKFLYWIRARADVLTKMREELNTSTLFRVEVPRLYVYSIKDYVVGWQEIEEHIDGAKRLGYKVDTEKFLDTGHAGHLIGHDERYWRCVKRLWDTTN</sequence>
<dbReference type="HOGENOM" id="CLU_036503_0_0_1"/>
<reference evidence="8 9" key="1">
    <citation type="submission" date="2014-04" db="EMBL/GenBank/DDBJ databases">
        <authorList>
            <consortium name="DOE Joint Genome Institute"/>
            <person name="Kuo A."/>
            <person name="Martino E."/>
            <person name="Perotto S."/>
            <person name="Kohler A."/>
            <person name="Nagy L.G."/>
            <person name="Floudas D."/>
            <person name="Copeland A."/>
            <person name="Barry K.W."/>
            <person name="Cichocki N."/>
            <person name="Veneault-Fourrey C."/>
            <person name="LaButti K."/>
            <person name="Lindquist E.A."/>
            <person name="Lipzen A."/>
            <person name="Lundell T."/>
            <person name="Morin E."/>
            <person name="Murat C."/>
            <person name="Sun H."/>
            <person name="Tunlid A."/>
            <person name="Henrissat B."/>
            <person name="Grigoriev I.V."/>
            <person name="Hibbett D.S."/>
            <person name="Martin F."/>
            <person name="Nordberg H.P."/>
            <person name="Cantor M.N."/>
            <person name="Hua S.X."/>
        </authorList>
    </citation>
    <scope>NUCLEOTIDE SEQUENCE [LARGE SCALE GENOMIC DNA]</scope>
    <source>
        <strain evidence="8 9">Zn</strain>
    </source>
</reference>
<evidence type="ECO:0000256" key="6">
    <source>
        <dbReference type="ARBA" id="ARBA00034303"/>
    </source>
</evidence>
<organism evidence="8 9">
    <name type="scientific">Oidiodendron maius (strain Zn)</name>
    <dbReference type="NCBI Taxonomy" id="913774"/>
    <lineage>
        <taxon>Eukaryota</taxon>
        <taxon>Fungi</taxon>
        <taxon>Dikarya</taxon>
        <taxon>Ascomycota</taxon>
        <taxon>Pezizomycotina</taxon>
        <taxon>Leotiomycetes</taxon>
        <taxon>Leotiomycetes incertae sedis</taxon>
        <taxon>Myxotrichaceae</taxon>
        <taxon>Oidiodendron</taxon>
    </lineage>
</organism>
<dbReference type="PANTHER" id="PTHR12265">
    <property type="entry name" value="TRANSMEMBRANE PROTEIN 53"/>
    <property type="match status" value="1"/>
</dbReference>
<dbReference type="Proteomes" id="UP000054321">
    <property type="component" value="Unassembled WGS sequence"/>
</dbReference>
<accession>A0A0C3CZM9</accession>
<dbReference type="InParanoid" id="A0A0C3CZM9"/>
<evidence type="ECO:0000256" key="1">
    <source>
        <dbReference type="ARBA" id="ARBA00007387"/>
    </source>
</evidence>
<keyword evidence="2 7" id="KW-0812">Transmembrane</keyword>
<protein>
    <recommendedName>
        <fullName evidence="10">Indole-diterpene biosynthesis protein PaxU</fullName>
    </recommendedName>
</protein>
<evidence type="ECO:0000256" key="7">
    <source>
        <dbReference type="SAM" id="Phobius"/>
    </source>
</evidence>
<evidence type="ECO:0008006" key="10">
    <source>
        <dbReference type="Google" id="ProtNLM"/>
    </source>
</evidence>
<dbReference type="Pfam" id="PF05705">
    <property type="entry name" value="DUF829"/>
    <property type="match status" value="1"/>
</dbReference>
<dbReference type="EMBL" id="KN832888">
    <property type="protein sequence ID" value="KIM95087.1"/>
    <property type="molecule type" value="Genomic_DNA"/>
</dbReference>
<keyword evidence="5" id="KW-0539">Nucleus</keyword>
<evidence type="ECO:0000313" key="9">
    <source>
        <dbReference type="Proteomes" id="UP000054321"/>
    </source>
</evidence>
<dbReference type="AlphaFoldDB" id="A0A0C3CZM9"/>
<comment type="subcellular location">
    <subcellularLocation>
        <location evidence="6">Nucleus outer membrane</location>
        <topology evidence="6">Single-pass membrane protein</topology>
    </subcellularLocation>
</comment>
<evidence type="ECO:0000256" key="5">
    <source>
        <dbReference type="ARBA" id="ARBA00023242"/>
    </source>
</evidence>
<dbReference type="PANTHER" id="PTHR12265:SF30">
    <property type="entry name" value="TRANSMEMBRANE PROTEIN 53"/>
    <property type="match status" value="1"/>
</dbReference>
<feature type="transmembrane region" description="Helical" evidence="7">
    <location>
        <begin position="164"/>
        <end position="186"/>
    </location>
</feature>
<reference evidence="9" key="2">
    <citation type="submission" date="2015-01" db="EMBL/GenBank/DDBJ databases">
        <title>Evolutionary Origins and Diversification of the Mycorrhizal Mutualists.</title>
        <authorList>
            <consortium name="DOE Joint Genome Institute"/>
            <consortium name="Mycorrhizal Genomics Consortium"/>
            <person name="Kohler A."/>
            <person name="Kuo A."/>
            <person name="Nagy L.G."/>
            <person name="Floudas D."/>
            <person name="Copeland A."/>
            <person name="Barry K.W."/>
            <person name="Cichocki N."/>
            <person name="Veneault-Fourrey C."/>
            <person name="LaButti K."/>
            <person name="Lindquist E.A."/>
            <person name="Lipzen A."/>
            <person name="Lundell T."/>
            <person name="Morin E."/>
            <person name="Murat C."/>
            <person name="Riley R."/>
            <person name="Ohm R."/>
            <person name="Sun H."/>
            <person name="Tunlid A."/>
            <person name="Henrissat B."/>
            <person name="Grigoriev I.V."/>
            <person name="Hibbett D.S."/>
            <person name="Martin F."/>
        </authorList>
    </citation>
    <scope>NUCLEOTIDE SEQUENCE [LARGE SCALE GENOMIC DNA]</scope>
    <source>
        <strain evidence="9">Zn</strain>
    </source>
</reference>
<comment type="similarity">
    <text evidence="1">Belongs to the TMEM53 family.</text>
</comment>
<dbReference type="SUPFAM" id="SSF53474">
    <property type="entry name" value="alpha/beta-Hydrolases"/>
    <property type="match status" value="1"/>
</dbReference>